<evidence type="ECO:0000256" key="1">
    <source>
        <dbReference type="ARBA" id="ARBA00022729"/>
    </source>
</evidence>
<dbReference type="InterPro" id="IPR018389">
    <property type="entry name" value="DctP_fam"/>
</dbReference>
<reference evidence="3 4" key="1">
    <citation type="journal article" date="2019" name="Int. J. Syst. Evol. Microbiol.">
        <title>The Global Catalogue of Microorganisms (GCM) 10K type strain sequencing project: providing services to taxonomists for standard genome sequencing and annotation.</title>
        <authorList>
            <consortium name="The Broad Institute Genomics Platform"/>
            <consortium name="The Broad Institute Genome Sequencing Center for Infectious Disease"/>
            <person name="Wu L."/>
            <person name="Ma J."/>
        </authorList>
    </citation>
    <scope>NUCLEOTIDE SEQUENCE [LARGE SCALE GENOMIC DNA]</scope>
    <source>
        <strain evidence="3 4">JCM 15134</strain>
    </source>
</reference>
<protein>
    <recommendedName>
        <fullName evidence="5">TRAP-type C4-dicarboxylate transport system, substrate-binding protein</fullName>
    </recommendedName>
</protein>
<keyword evidence="1 2" id="KW-0732">Signal</keyword>
<dbReference type="Gene3D" id="3.40.190.170">
    <property type="entry name" value="Bacterial extracellular solute-binding protein, family 7"/>
    <property type="match status" value="1"/>
</dbReference>
<dbReference type="CDD" id="cd13666">
    <property type="entry name" value="PBP2_TRAP_DctP_like_1"/>
    <property type="match status" value="1"/>
</dbReference>
<organism evidence="3 4">
    <name type="scientific">Marinobacterium maritimum</name>
    <dbReference type="NCBI Taxonomy" id="500162"/>
    <lineage>
        <taxon>Bacteria</taxon>
        <taxon>Pseudomonadati</taxon>
        <taxon>Pseudomonadota</taxon>
        <taxon>Gammaproteobacteria</taxon>
        <taxon>Oceanospirillales</taxon>
        <taxon>Oceanospirillaceae</taxon>
        <taxon>Marinobacterium</taxon>
    </lineage>
</organism>
<keyword evidence="4" id="KW-1185">Reference proteome</keyword>
<dbReference type="PANTHER" id="PTHR33376:SF15">
    <property type="entry name" value="BLL6794 PROTEIN"/>
    <property type="match status" value="1"/>
</dbReference>
<name>A0ABN1I4U1_9GAMM</name>
<dbReference type="EMBL" id="BAAAET010000002">
    <property type="protein sequence ID" value="GAA0688428.1"/>
    <property type="molecule type" value="Genomic_DNA"/>
</dbReference>
<dbReference type="SUPFAM" id="SSF53850">
    <property type="entry name" value="Periplasmic binding protein-like II"/>
    <property type="match status" value="1"/>
</dbReference>
<dbReference type="Proteomes" id="UP001499915">
    <property type="component" value="Unassembled WGS sequence"/>
</dbReference>
<dbReference type="InterPro" id="IPR038404">
    <property type="entry name" value="TRAP_DctP_sf"/>
</dbReference>
<evidence type="ECO:0000313" key="3">
    <source>
        <dbReference type="EMBL" id="GAA0688428.1"/>
    </source>
</evidence>
<feature type="signal peptide" evidence="2">
    <location>
        <begin position="1"/>
        <end position="21"/>
    </location>
</feature>
<dbReference type="Pfam" id="PF03480">
    <property type="entry name" value="DctP"/>
    <property type="match status" value="1"/>
</dbReference>
<sequence>MIKSKLLQYLALALFSTSVVAETTLVGAEGVPNRGNRAQAIEYFTEVARELSGDELKFDIHWGGSLLDVKAVPNGVSRGTVDFGTGIAAYDPKKLIALSIGDIPYKSSDPWVGARAMYELMTTNADMQRLLEQENLIYLTGFASGGAQFECSGDSKIESVADIKGKKIRALATYSKVLSDLGAQLVPVTQPENYRALDIGLVDCSVSYLYTIRALKTYEVIDHVTLSNWGQISGYALLMNKDVWDGLTEQQRQALKQAGAESIDYFGKLQIDENNLVVEGLASGRFGRQVPVVPMSASERAVLVDASNKYIQDWIEDVNRLGVDGQAIWHEFLTIVGRLEAEKQQHGYPWQRQELAEKR</sequence>
<evidence type="ECO:0000256" key="2">
    <source>
        <dbReference type="SAM" id="SignalP"/>
    </source>
</evidence>
<feature type="chain" id="PRO_5046255811" description="TRAP-type C4-dicarboxylate transport system, substrate-binding protein" evidence="2">
    <location>
        <begin position="22"/>
        <end position="359"/>
    </location>
</feature>
<evidence type="ECO:0000313" key="4">
    <source>
        <dbReference type="Proteomes" id="UP001499915"/>
    </source>
</evidence>
<dbReference type="RefSeq" id="WP_343804158.1">
    <property type="nucleotide sequence ID" value="NZ_BAAAET010000002.1"/>
</dbReference>
<evidence type="ECO:0008006" key="5">
    <source>
        <dbReference type="Google" id="ProtNLM"/>
    </source>
</evidence>
<comment type="caution">
    <text evidence="3">The sequence shown here is derived from an EMBL/GenBank/DDBJ whole genome shotgun (WGS) entry which is preliminary data.</text>
</comment>
<dbReference type="NCBIfam" id="NF037995">
    <property type="entry name" value="TRAP_S1"/>
    <property type="match status" value="1"/>
</dbReference>
<accession>A0ABN1I4U1</accession>
<proteinExistence type="predicted"/>
<dbReference type="PANTHER" id="PTHR33376">
    <property type="match status" value="1"/>
</dbReference>
<gene>
    <name evidence="3" type="ORF">GCM10009104_13260</name>
</gene>